<sequence>MSTLYGQINNKQYMNTSEPIREKSQHEAVAVFNTLTLKEKCLYLVKISKRNTGFQALGLMGLTLLIITTDYLFTRIL</sequence>
<evidence type="ECO:0000313" key="3">
    <source>
        <dbReference type="Proteomes" id="UP000199337"/>
    </source>
</evidence>
<protein>
    <submittedName>
        <fullName evidence="2">Uncharacterized protein</fullName>
    </submittedName>
</protein>
<dbReference type="RefSeq" id="WP_207648121.1">
    <property type="nucleotide sequence ID" value="NZ_FOOX01000002.1"/>
</dbReference>
<keyword evidence="1" id="KW-0472">Membrane</keyword>
<organism evidence="2 3">
    <name type="scientific">Desulfotruncus arcticus DSM 17038</name>
    <dbReference type="NCBI Taxonomy" id="1121424"/>
    <lineage>
        <taxon>Bacteria</taxon>
        <taxon>Bacillati</taxon>
        <taxon>Bacillota</taxon>
        <taxon>Clostridia</taxon>
        <taxon>Eubacteriales</taxon>
        <taxon>Desulfallaceae</taxon>
        <taxon>Desulfotruncus</taxon>
    </lineage>
</organism>
<feature type="transmembrane region" description="Helical" evidence="1">
    <location>
        <begin position="53"/>
        <end position="73"/>
    </location>
</feature>
<reference evidence="3" key="1">
    <citation type="submission" date="2016-10" db="EMBL/GenBank/DDBJ databases">
        <authorList>
            <person name="Varghese N."/>
            <person name="Submissions S."/>
        </authorList>
    </citation>
    <scope>NUCLEOTIDE SEQUENCE [LARGE SCALE GENOMIC DNA]</scope>
    <source>
        <strain evidence="3">DSM 17038</strain>
    </source>
</reference>
<accession>A0A1I2P6X8</accession>
<dbReference type="AlphaFoldDB" id="A0A1I2P6X8"/>
<keyword evidence="1" id="KW-1133">Transmembrane helix</keyword>
<evidence type="ECO:0000313" key="2">
    <source>
        <dbReference type="EMBL" id="SFG09727.1"/>
    </source>
</evidence>
<dbReference type="STRING" id="341036.SAMN05660649_00660"/>
<dbReference type="Proteomes" id="UP000199337">
    <property type="component" value="Unassembled WGS sequence"/>
</dbReference>
<dbReference type="EMBL" id="FOOX01000002">
    <property type="protein sequence ID" value="SFG09727.1"/>
    <property type="molecule type" value="Genomic_DNA"/>
</dbReference>
<keyword evidence="1" id="KW-0812">Transmembrane</keyword>
<name>A0A1I2P6X8_9FIRM</name>
<gene>
    <name evidence="2" type="ORF">SAMN05660649_00660</name>
</gene>
<evidence type="ECO:0000256" key="1">
    <source>
        <dbReference type="SAM" id="Phobius"/>
    </source>
</evidence>
<keyword evidence="3" id="KW-1185">Reference proteome</keyword>
<proteinExistence type="predicted"/>